<dbReference type="InterPro" id="IPR016024">
    <property type="entry name" value="ARM-type_fold"/>
</dbReference>
<evidence type="ECO:0000313" key="2">
    <source>
        <dbReference type="Proteomes" id="UP000011599"/>
    </source>
</evidence>
<dbReference type="Proteomes" id="UP000011599">
    <property type="component" value="Unassembled WGS sequence"/>
</dbReference>
<sequence length="921" mass="98953">MTRRLPDRAQTDVARIVDELQTPLPRNPGPSTILKRRDLCERALEYAEEDVASQDLSAPVADQLSRLLTRPEPDSAAAVFGVSDVIADSRRLLAATLAAFDLDTLATQLDTAEKHVVLDALETTMVETGAMPVADHAIEVLDGFVLRDPVLVTDRIDISTTADAVADHVIDELRRSGSDRSASRSTPAAIRFLALVALQAPRAVAMRPSVTDALQLAAEPFDELQGYSVGGRDARILWGAIGLAALSRKTDFESEVSTSAIFETLVRVVRNETSFDRGEAAEILGLLFTLLYDADTESDAIEALCADIYARPAYPWKRAAEVLGNLIAIGALSPTGVDLEALAERVRTSPIGQQELLPILGRATAYLDSDDTVDVVNELATTLRDEPRSGARPLLGDPESVLGYISAYGDPHDERETVQGLAEHVAEAFETPTFWPEKAQAALGVVVASADSYSPPKPIQRVMASAVSDTSRIDSEVAKRLGLLVTFSFVFDDASLSKNLAVLVRASDTPGCRKAATALGTLAAFDDSVQDSVIETLAEQARAGGLSSNERASQALGFVVAHDGDSVRTVRHLRSAAEESPTKQLSVGDLEWDSDLIDDAFASELCGWILLADETAYSAAELDGLRAATDREGGLKPSTAARIAGEIERIVGISEIQQALDILTERVANEASPRARSVAAALAFGAGYRAPQRLEGTPRRMWDAVRSQESPQKRRLYVATGYVIALAYGPSEAISAQLADDPTVLGIITAYSDWGEDDPLITHAKSRVRTRRARTYAQELGALRAVELRHSESPDRQRFADHFQEEGGSTAGFELLESALRAGVIEPSRVVYLLLQSGPDEDRLLVESALAGIERTQEAVIELVSTLEGVRSLPEPIVEQLVHHLDDVSSVESRVRIVSLLAETDSRAVPVTATAGGQGAR</sequence>
<dbReference type="AlphaFoldDB" id="L9VF37"/>
<evidence type="ECO:0000313" key="1">
    <source>
        <dbReference type="EMBL" id="ELY35562.1"/>
    </source>
</evidence>
<proteinExistence type="predicted"/>
<dbReference type="EMBL" id="AOHW01000056">
    <property type="protein sequence ID" value="ELY35562.1"/>
    <property type="molecule type" value="Genomic_DNA"/>
</dbReference>
<dbReference type="SUPFAM" id="SSF48371">
    <property type="entry name" value="ARM repeat"/>
    <property type="match status" value="1"/>
</dbReference>
<dbReference type="STRING" id="1114856.GCA_000383975_04675"/>
<protein>
    <submittedName>
        <fullName evidence="1">Uncharacterized protein</fullName>
    </submittedName>
</protein>
<name>L9VF37_9EURY</name>
<comment type="caution">
    <text evidence="1">The sequence shown here is derived from an EMBL/GenBank/DDBJ whole genome shotgun (WGS) entry which is preliminary data.</text>
</comment>
<keyword evidence="2" id="KW-1185">Reference proteome</keyword>
<dbReference type="PATRIC" id="fig|1114856.3.peg.4816"/>
<accession>L9VF37</accession>
<reference evidence="1 2" key="1">
    <citation type="journal article" date="2014" name="PLoS Genet.">
        <title>Phylogenetically driven sequencing of extremely halophilic archaea reveals strategies for static and dynamic osmo-response.</title>
        <authorList>
            <person name="Becker E.A."/>
            <person name="Seitzer P.M."/>
            <person name="Tritt A."/>
            <person name="Larsen D."/>
            <person name="Krusor M."/>
            <person name="Yao A.I."/>
            <person name="Wu D."/>
            <person name="Madern D."/>
            <person name="Eisen J.A."/>
            <person name="Darling A.E."/>
            <person name="Facciotti M.T."/>
        </authorList>
    </citation>
    <scope>NUCLEOTIDE SEQUENCE [LARGE SCALE GENOMIC DNA]</scope>
    <source>
        <strain evidence="1 2">GA33</strain>
    </source>
</reference>
<gene>
    <name evidence="1" type="ORF">C496_23336</name>
</gene>
<organism evidence="1 2">
    <name type="scientific">Natronorubrum tibetense GA33</name>
    <dbReference type="NCBI Taxonomy" id="1114856"/>
    <lineage>
        <taxon>Archaea</taxon>
        <taxon>Methanobacteriati</taxon>
        <taxon>Methanobacteriota</taxon>
        <taxon>Stenosarchaea group</taxon>
        <taxon>Halobacteria</taxon>
        <taxon>Halobacteriales</taxon>
        <taxon>Natrialbaceae</taxon>
        <taxon>Natronorubrum</taxon>
    </lineage>
</organism>